<evidence type="ECO:0000313" key="3">
    <source>
        <dbReference type="Proteomes" id="UP001732780"/>
    </source>
</evidence>
<protein>
    <submittedName>
        <fullName evidence="4">Allergen Bos d 2-like</fullName>
    </submittedName>
</protein>
<organism evidence="3 4">
    <name type="scientific">Camelus bactrianus</name>
    <name type="common">Bactrian camel</name>
    <dbReference type="NCBI Taxonomy" id="9837"/>
    <lineage>
        <taxon>Eukaryota</taxon>
        <taxon>Metazoa</taxon>
        <taxon>Chordata</taxon>
        <taxon>Craniata</taxon>
        <taxon>Vertebrata</taxon>
        <taxon>Euteleostomi</taxon>
        <taxon>Mammalia</taxon>
        <taxon>Eutheria</taxon>
        <taxon>Laurasiatheria</taxon>
        <taxon>Artiodactyla</taxon>
        <taxon>Tylopoda</taxon>
        <taxon>Camelidae</taxon>
        <taxon>Camelus</taxon>
    </lineage>
</organism>
<dbReference type="GO" id="GO:0005576">
    <property type="term" value="C:extracellular region"/>
    <property type="evidence" value="ECO:0007669"/>
    <property type="project" value="UniProtKB-SubCell"/>
</dbReference>
<dbReference type="Proteomes" id="UP001732780">
    <property type="component" value="Chromosome X"/>
</dbReference>
<proteinExistence type="predicted"/>
<sequence>MKTLLLRLVLGVLCAAQITGEWHTIYTASDNVQKIQENGSLRGYSHRTECSNGCKTLSITYYIKWNLPKFSGKNYFQLIHVSKNMLVIYAENIDGDETTHLTEVTAKGRDLNEAEYKKFEELPKDKGVLTENTEHVISTGTPSESTNEGKPRVFTEAEETRCVHTLRTARHRQEDAVIRTPRSLRTTVSDGLPGGWREA</sequence>
<evidence type="ECO:0000256" key="2">
    <source>
        <dbReference type="ARBA" id="ARBA00022525"/>
    </source>
</evidence>
<evidence type="ECO:0000313" key="4">
    <source>
        <dbReference type="RefSeq" id="XP_045361270.1"/>
    </source>
</evidence>
<name>A0A9W3H7B3_CAMBA</name>
<feature type="non-terminal residue" evidence="4">
    <location>
        <position position="199"/>
    </location>
</feature>
<dbReference type="SUPFAM" id="SSF50814">
    <property type="entry name" value="Lipocalins"/>
    <property type="match status" value="1"/>
</dbReference>
<dbReference type="InterPro" id="IPR012674">
    <property type="entry name" value="Calycin"/>
</dbReference>
<accession>A0A9W3H7B3</accession>
<keyword evidence="3" id="KW-1185">Reference proteome</keyword>
<dbReference type="Pfam" id="PF00061">
    <property type="entry name" value="Lipocalin"/>
    <property type="match status" value="1"/>
</dbReference>
<dbReference type="Gene3D" id="2.40.128.20">
    <property type="match status" value="2"/>
</dbReference>
<dbReference type="AlphaFoldDB" id="A0A9W3H7B3"/>
<gene>
    <name evidence="4" type="primary">LOC105079536</name>
</gene>
<comment type="subcellular location">
    <subcellularLocation>
        <location evidence="1">Secreted</location>
    </subcellularLocation>
</comment>
<reference evidence="4" key="1">
    <citation type="submission" date="2025-08" db="UniProtKB">
        <authorList>
            <consortium name="RefSeq"/>
        </authorList>
    </citation>
    <scope>IDENTIFICATION</scope>
    <source>
        <tissue evidence="4">Blood</tissue>
    </source>
</reference>
<dbReference type="InterPro" id="IPR000566">
    <property type="entry name" value="Lipocln_cytosolic_FA-bd_dom"/>
</dbReference>
<dbReference type="InterPro" id="IPR002448">
    <property type="entry name" value="OBP-like"/>
</dbReference>
<dbReference type="PRINTS" id="PR01173">
    <property type="entry name" value="ODORANTBNDNG"/>
</dbReference>
<dbReference type="RefSeq" id="XP_045361270.1">
    <property type="nucleotide sequence ID" value="XM_045505314.1"/>
</dbReference>
<keyword evidence="2" id="KW-0964">Secreted</keyword>
<evidence type="ECO:0000256" key="1">
    <source>
        <dbReference type="ARBA" id="ARBA00004613"/>
    </source>
</evidence>